<protein>
    <submittedName>
        <fullName evidence="2">Uncharacterized protein</fullName>
    </submittedName>
</protein>
<dbReference type="Proteomes" id="UP000015106">
    <property type="component" value="Chromosome 2"/>
</dbReference>
<name>A0A8R7TG41_TRIUA</name>
<keyword evidence="1" id="KW-0472">Membrane</keyword>
<dbReference type="Gramene" id="TuG1812G0200002398.01.T01">
    <property type="protein sequence ID" value="TuG1812G0200002398.01.T01.cds312426"/>
    <property type="gene ID" value="TuG1812G0200002398.01"/>
</dbReference>
<evidence type="ECO:0000256" key="1">
    <source>
        <dbReference type="SAM" id="Phobius"/>
    </source>
</evidence>
<accession>A0A8R7TG41</accession>
<evidence type="ECO:0000313" key="2">
    <source>
        <dbReference type="EnsemblPlants" id="TuG1812G0200002398.01.T01.cds312426"/>
    </source>
</evidence>
<evidence type="ECO:0000313" key="3">
    <source>
        <dbReference type="Proteomes" id="UP000015106"/>
    </source>
</evidence>
<reference evidence="2" key="3">
    <citation type="submission" date="2022-06" db="UniProtKB">
        <authorList>
            <consortium name="EnsemblPlants"/>
        </authorList>
    </citation>
    <scope>IDENTIFICATION</scope>
</reference>
<keyword evidence="1" id="KW-1133">Transmembrane helix</keyword>
<sequence>MTHSSIAFIMIRYHDMILNHLFLHLMLCHIIKIAYLACMILL</sequence>
<proteinExistence type="predicted"/>
<keyword evidence="3" id="KW-1185">Reference proteome</keyword>
<reference evidence="2" key="2">
    <citation type="submission" date="2018-03" db="EMBL/GenBank/DDBJ databases">
        <title>The Triticum urartu genome reveals the dynamic nature of wheat genome evolution.</title>
        <authorList>
            <person name="Ling H."/>
            <person name="Ma B."/>
            <person name="Shi X."/>
            <person name="Liu H."/>
            <person name="Dong L."/>
            <person name="Sun H."/>
            <person name="Cao Y."/>
            <person name="Gao Q."/>
            <person name="Zheng S."/>
            <person name="Li Y."/>
            <person name="Yu Y."/>
            <person name="Du H."/>
            <person name="Qi M."/>
            <person name="Li Y."/>
            <person name="Yu H."/>
            <person name="Cui Y."/>
            <person name="Wang N."/>
            <person name="Chen C."/>
            <person name="Wu H."/>
            <person name="Zhao Y."/>
            <person name="Zhang J."/>
            <person name="Li Y."/>
            <person name="Zhou W."/>
            <person name="Zhang B."/>
            <person name="Hu W."/>
            <person name="Eijk M."/>
            <person name="Tang J."/>
            <person name="Witsenboer H."/>
            <person name="Zhao S."/>
            <person name="Li Z."/>
            <person name="Zhang A."/>
            <person name="Wang D."/>
            <person name="Liang C."/>
        </authorList>
    </citation>
    <scope>NUCLEOTIDE SEQUENCE [LARGE SCALE GENOMIC DNA]</scope>
    <source>
        <strain evidence="2">cv. G1812</strain>
    </source>
</reference>
<organism evidence="2 3">
    <name type="scientific">Triticum urartu</name>
    <name type="common">Red wild einkorn</name>
    <name type="synonym">Crithodium urartu</name>
    <dbReference type="NCBI Taxonomy" id="4572"/>
    <lineage>
        <taxon>Eukaryota</taxon>
        <taxon>Viridiplantae</taxon>
        <taxon>Streptophyta</taxon>
        <taxon>Embryophyta</taxon>
        <taxon>Tracheophyta</taxon>
        <taxon>Spermatophyta</taxon>
        <taxon>Magnoliopsida</taxon>
        <taxon>Liliopsida</taxon>
        <taxon>Poales</taxon>
        <taxon>Poaceae</taxon>
        <taxon>BOP clade</taxon>
        <taxon>Pooideae</taxon>
        <taxon>Triticodae</taxon>
        <taxon>Triticeae</taxon>
        <taxon>Triticinae</taxon>
        <taxon>Triticum</taxon>
    </lineage>
</organism>
<dbReference type="AlphaFoldDB" id="A0A8R7TG41"/>
<keyword evidence="1" id="KW-0812">Transmembrane</keyword>
<dbReference type="EnsemblPlants" id="TuG1812G0200002398.01.T01">
    <property type="protein sequence ID" value="TuG1812G0200002398.01.T01.cds312426"/>
    <property type="gene ID" value="TuG1812G0200002398.01"/>
</dbReference>
<reference evidence="3" key="1">
    <citation type="journal article" date="2013" name="Nature">
        <title>Draft genome of the wheat A-genome progenitor Triticum urartu.</title>
        <authorList>
            <person name="Ling H.Q."/>
            <person name="Zhao S."/>
            <person name="Liu D."/>
            <person name="Wang J."/>
            <person name="Sun H."/>
            <person name="Zhang C."/>
            <person name="Fan H."/>
            <person name="Li D."/>
            <person name="Dong L."/>
            <person name="Tao Y."/>
            <person name="Gao C."/>
            <person name="Wu H."/>
            <person name="Li Y."/>
            <person name="Cui Y."/>
            <person name="Guo X."/>
            <person name="Zheng S."/>
            <person name="Wang B."/>
            <person name="Yu K."/>
            <person name="Liang Q."/>
            <person name="Yang W."/>
            <person name="Lou X."/>
            <person name="Chen J."/>
            <person name="Feng M."/>
            <person name="Jian J."/>
            <person name="Zhang X."/>
            <person name="Luo G."/>
            <person name="Jiang Y."/>
            <person name="Liu J."/>
            <person name="Wang Z."/>
            <person name="Sha Y."/>
            <person name="Zhang B."/>
            <person name="Wu H."/>
            <person name="Tang D."/>
            <person name="Shen Q."/>
            <person name="Xue P."/>
            <person name="Zou S."/>
            <person name="Wang X."/>
            <person name="Liu X."/>
            <person name="Wang F."/>
            <person name="Yang Y."/>
            <person name="An X."/>
            <person name="Dong Z."/>
            <person name="Zhang K."/>
            <person name="Zhang X."/>
            <person name="Luo M.C."/>
            <person name="Dvorak J."/>
            <person name="Tong Y."/>
            <person name="Wang J."/>
            <person name="Yang H."/>
            <person name="Li Z."/>
            <person name="Wang D."/>
            <person name="Zhang A."/>
            <person name="Wang J."/>
        </authorList>
    </citation>
    <scope>NUCLEOTIDE SEQUENCE</scope>
    <source>
        <strain evidence="3">cv. G1812</strain>
    </source>
</reference>
<feature type="transmembrane region" description="Helical" evidence="1">
    <location>
        <begin position="21"/>
        <end position="41"/>
    </location>
</feature>